<keyword evidence="3" id="KW-1185">Reference proteome</keyword>
<dbReference type="Proteomes" id="UP000006727">
    <property type="component" value="Chromosome 1"/>
</dbReference>
<dbReference type="EnsemblPlants" id="Pp3c1_11740V3.1">
    <property type="protein sequence ID" value="PAC:32971346.CDS.1"/>
    <property type="gene ID" value="Pp3c1_11740"/>
</dbReference>
<sequence>MLAALDLVIIAKAGFMGGFNILGWSNSCLIKFDSGGIGWITIEEVDDCLSIIPLLVWFINLASWEPWPTFA</sequence>
<gene>
    <name evidence="1" type="ORF">PHYPA_000536</name>
</gene>
<evidence type="ECO:0000313" key="3">
    <source>
        <dbReference type="Proteomes" id="UP000006727"/>
    </source>
</evidence>
<organism evidence="1">
    <name type="scientific">Physcomitrium patens</name>
    <name type="common">Spreading-leaved earth moss</name>
    <name type="synonym">Physcomitrella patens</name>
    <dbReference type="NCBI Taxonomy" id="3218"/>
    <lineage>
        <taxon>Eukaryota</taxon>
        <taxon>Viridiplantae</taxon>
        <taxon>Streptophyta</taxon>
        <taxon>Embryophyta</taxon>
        <taxon>Bryophyta</taxon>
        <taxon>Bryophytina</taxon>
        <taxon>Bryopsida</taxon>
        <taxon>Funariidae</taxon>
        <taxon>Funariales</taxon>
        <taxon>Funariaceae</taxon>
        <taxon>Physcomitrium</taxon>
    </lineage>
</organism>
<dbReference type="AlphaFoldDB" id="A0A2K1L7X7"/>
<dbReference type="Gramene" id="Pp3c1_11740V3.1">
    <property type="protein sequence ID" value="PAC:32971346.CDS.1"/>
    <property type="gene ID" value="Pp3c1_11740"/>
</dbReference>
<evidence type="ECO:0000313" key="2">
    <source>
        <dbReference type="EnsemblPlants" id="PAC:32971346.CDS.1"/>
    </source>
</evidence>
<dbReference type="EMBL" id="ABEU02000001">
    <property type="protein sequence ID" value="PNR62112.1"/>
    <property type="molecule type" value="Genomic_DNA"/>
</dbReference>
<name>A0A2K1L7X7_PHYPA</name>
<reference evidence="1 3" key="1">
    <citation type="journal article" date="2008" name="Science">
        <title>The Physcomitrella genome reveals evolutionary insights into the conquest of land by plants.</title>
        <authorList>
            <person name="Rensing S."/>
            <person name="Lang D."/>
            <person name="Zimmer A."/>
            <person name="Terry A."/>
            <person name="Salamov A."/>
            <person name="Shapiro H."/>
            <person name="Nishiyama T."/>
            <person name="Perroud P.-F."/>
            <person name="Lindquist E."/>
            <person name="Kamisugi Y."/>
            <person name="Tanahashi T."/>
            <person name="Sakakibara K."/>
            <person name="Fujita T."/>
            <person name="Oishi K."/>
            <person name="Shin-I T."/>
            <person name="Kuroki Y."/>
            <person name="Toyoda A."/>
            <person name="Suzuki Y."/>
            <person name="Hashimoto A."/>
            <person name="Yamaguchi K."/>
            <person name="Sugano A."/>
            <person name="Kohara Y."/>
            <person name="Fujiyama A."/>
            <person name="Anterola A."/>
            <person name="Aoki S."/>
            <person name="Ashton N."/>
            <person name="Barbazuk W.B."/>
            <person name="Barker E."/>
            <person name="Bennetzen J."/>
            <person name="Bezanilla M."/>
            <person name="Blankenship R."/>
            <person name="Cho S.H."/>
            <person name="Dutcher S."/>
            <person name="Estelle M."/>
            <person name="Fawcett J.A."/>
            <person name="Gundlach H."/>
            <person name="Hanada K."/>
            <person name="Heyl A."/>
            <person name="Hicks K.A."/>
            <person name="Hugh J."/>
            <person name="Lohr M."/>
            <person name="Mayer K."/>
            <person name="Melkozernov A."/>
            <person name="Murata T."/>
            <person name="Nelson D."/>
            <person name="Pils B."/>
            <person name="Prigge M."/>
            <person name="Reiss B."/>
            <person name="Renner T."/>
            <person name="Rombauts S."/>
            <person name="Rushton P."/>
            <person name="Sanderfoot A."/>
            <person name="Schween G."/>
            <person name="Shiu S.-H."/>
            <person name="Stueber K."/>
            <person name="Theodoulou F.L."/>
            <person name="Tu H."/>
            <person name="Van de Peer Y."/>
            <person name="Verrier P.J."/>
            <person name="Waters E."/>
            <person name="Wood A."/>
            <person name="Yang L."/>
            <person name="Cove D."/>
            <person name="Cuming A."/>
            <person name="Hasebe M."/>
            <person name="Lucas S."/>
            <person name="Mishler D.B."/>
            <person name="Reski R."/>
            <person name="Grigoriev I."/>
            <person name="Quatrano R.S."/>
            <person name="Boore J.L."/>
        </authorList>
    </citation>
    <scope>NUCLEOTIDE SEQUENCE [LARGE SCALE GENOMIC DNA]</scope>
    <source>
        <strain evidence="2 3">cv. Gransden 2004</strain>
    </source>
</reference>
<accession>A0A2K1L7X7</accession>
<proteinExistence type="predicted"/>
<protein>
    <submittedName>
        <fullName evidence="1 2">Uncharacterized protein</fullName>
    </submittedName>
</protein>
<evidence type="ECO:0000313" key="1">
    <source>
        <dbReference type="EMBL" id="PNR62112.1"/>
    </source>
</evidence>
<dbReference type="InParanoid" id="A0A2K1L7X7"/>
<reference evidence="1 3" key="2">
    <citation type="journal article" date="2018" name="Plant J.">
        <title>The Physcomitrella patens chromosome-scale assembly reveals moss genome structure and evolution.</title>
        <authorList>
            <person name="Lang D."/>
            <person name="Ullrich K.K."/>
            <person name="Murat F."/>
            <person name="Fuchs J."/>
            <person name="Jenkins J."/>
            <person name="Haas F.B."/>
            <person name="Piednoel M."/>
            <person name="Gundlach H."/>
            <person name="Van Bel M."/>
            <person name="Meyberg R."/>
            <person name="Vives C."/>
            <person name="Morata J."/>
            <person name="Symeonidi A."/>
            <person name="Hiss M."/>
            <person name="Muchero W."/>
            <person name="Kamisugi Y."/>
            <person name="Saleh O."/>
            <person name="Blanc G."/>
            <person name="Decker E.L."/>
            <person name="van Gessel N."/>
            <person name="Grimwood J."/>
            <person name="Hayes R.D."/>
            <person name="Graham S.W."/>
            <person name="Gunter L.E."/>
            <person name="McDaniel S.F."/>
            <person name="Hoernstein S.N.W."/>
            <person name="Larsson A."/>
            <person name="Li F.W."/>
            <person name="Perroud P.F."/>
            <person name="Phillips J."/>
            <person name="Ranjan P."/>
            <person name="Rokshar D.S."/>
            <person name="Rothfels C.J."/>
            <person name="Schneider L."/>
            <person name="Shu S."/>
            <person name="Stevenson D.W."/>
            <person name="Thummler F."/>
            <person name="Tillich M."/>
            <person name="Villarreal Aguilar J.C."/>
            <person name="Widiez T."/>
            <person name="Wong G.K."/>
            <person name="Wymore A."/>
            <person name="Zhang Y."/>
            <person name="Zimmer A.D."/>
            <person name="Quatrano R.S."/>
            <person name="Mayer K.F.X."/>
            <person name="Goodstein D."/>
            <person name="Casacuberta J.M."/>
            <person name="Vandepoele K."/>
            <person name="Reski R."/>
            <person name="Cuming A.C."/>
            <person name="Tuskan G.A."/>
            <person name="Maumus F."/>
            <person name="Salse J."/>
            <person name="Schmutz J."/>
            <person name="Rensing S.A."/>
        </authorList>
    </citation>
    <scope>NUCLEOTIDE SEQUENCE [LARGE SCALE GENOMIC DNA]</scope>
    <source>
        <strain evidence="2 3">cv. Gransden 2004</strain>
    </source>
</reference>
<reference evidence="2" key="3">
    <citation type="submission" date="2020-12" db="UniProtKB">
        <authorList>
            <consortium name="EnsemblPlants"/>
        </authorList>
    </citation>
    <scope>IDENTIFICATION</scope>
</reference>
<dbReference type="PaxDb" id="3218-PP1S443_9V6.1"/>